<dbReference type="AlphaFoldDB" id="A6K7N1"/>
<sequence length="93" mass="10589">MSQVSFIQSKAIVQVNYDITSDRGRMSEDAHGLQVDAWRLLLWRAEEGGDTVGRVWVVLYFEGQAWNTEALRPVHRSLPVTHLVLIICTSNYS</sequence>
<dbReference type="Proteomes" id="UP000234681">
    <property type="component" value="Chromosome 7"/>
</dbReference>
<dbReference type="EMBL" id="CH474027">
    <property type="protein sequence ID" value="EDL76574.1"/>
    <property type="molecule type" value="Genomic_DNA"/>
</dbReference>
<evidence type="ECO:0000313" key="2">
    <source>
        <dbReference type="Proteomes" id="UP000234681"/>
    </source>
</evidence>
<name>A6K7N1_RAT</name>
<gene>
    <name evidence="1" type="ORF">rCG_62916</name>
</gene>
<evidence type="ECO:0000313" key="1">
    <source>
        <dbReference type="EMBL" id="EDL76574.1"/>
    </source>
</evidence>
<organism evidence="1 2">
    <name type="scientific">Rattus norvegicus</name>
    <name type="common">Rat</name>
    <dbReference type="NCBI Taxonomy" id="10116"/>
    <lineage>
        <taxon>Eukaryota</taxon>
        <taxon>Metazoa</taxon>
        <taxon>Chordata</taxon>
        <taxon>Craniata</taxon>
        <taxon>Vertebrata</taxon>
        <taxon>Euteleostomi</taxon>
        <taxon>Mammalia</taxon>
        <taxon>Eutheria</taxon>
        <taxon>Euarchontoglires</taxon>
        <taxon>Glires</taxon>
        <taxon>Rodentia</taxon>
        <taxon>Myomorpha</taxon>
        <taxon>Muroidea</taxon>
        <taxon>Muridae</taxon>
        <taxon>Murinae</taxon>
        <taxon>Rattus</taxon>
    </lineage>
</organism>
<accession>A6K7N1</accession>
<protein>
    <submittedName>
        <fullName evidence="1">RCG62916</fullName>
    </submittedName>
</protein>
<proteinExistence type="predicted"/>
<reference evidence="2" key="1">
    <citation type="submission" date="2005-09" db="EMBL/GenBank/DDBJ databases">
        <authorList>
            <person name="Mural R.J."/>
            <person name="Li P.W."/>
            <person name="Adams M.D."/>
            <person name="Amanatides P.G."/>
            <person name="Baden-Tillson H."/>
            <person name="Barnstead M."/>
            <person name="Chin S.H."/>
            <person name="Dew I."/>
            <person name="Evans C.A."/>
            <person name="Ferriera S."/>
            <person name="Flanigan M."/>
            <person name="Fosler C."/>
            <person name="Glodek A."/>
            <person name="Gu Z."/>
            <person name="Holt R.A."/>
            <person name="Jennings D."/>
            <person name="Kraft C.L."/>
            <person name="Lu F."/>
            <person name="Nguyen T."/>
            <person name="Nusskern D.R."/>
            <person name="Pfannkoch C.M."/>
            <person name="Sitter C."/>
            <person name="Sutton G.G."/>
            <person name="Venter J.C."/>
            <person name="Wang Z."/>
            <person name="Woodage T."/>
            <person name="Zheng X.H."/>
            <person name="Zhong F."/>
        </authorList>
    </citation>
    <scope>NUCLEOTIDE SEQUENCE [LARGE SCALE GENOMIC DNA]</scope>
    <source>
        <strain>BN</strain>
        <strain evidence="2">Sprague-Dawley</strain>
    </source>
</reference>